<feature type="compositionally biased region" description="Polar residues" evidence="1">
    <location>
        <begin position="262"/>
        <end position="271"/>
    </location>
</feature>
<evidence type="ECO:0000256" key="1">
    <source>
        <dbReference type="SAM" id="MobiDB-lite"/>
    </source>
</evidence>
<feature type="compositionally biased region" description="Low complexity" evidence="1">
    <location>
        <begin position="314"/>
        <end position="323"/>
    </location>
</feature>
<sequence>MSPLTSWAAFLVIVAGLAWKYGLFDKLSGKKPEQSGTRGRTLSRTADTKIPDWVESESKTKPNTKATKKQAPRKSVKKAVQEVGNKAEAILSGVSSTTGADADDDLSPVQSPSLAAKVANAVPSGKDVSDMLDPKIVPGVLKIGASEKPARPAKPQQQKSETQKQTKKQAQNAKKREAEKAAKAEAEVERKKLQEQQLRTARLARGEAPGARYQTNPTVPDNNVWNSTAAVAANKPVTGQLLDTIDATSSASSATNGTAPTPDSTSYSNLPSEEDQIAAALADSAWTEVPKGKKKKTKAEAAVAEGSDSGIGYEAPAPVKATPAPAPKKENKKEVKPASRYEVLSAPVPGFSDPRDSDWPVV</sequence>
<dbReference type="Proteomes" id="UP001521785">
    <property type="component" value="Unassembled WGS sequence"/>
</dbReference>
<keyword evidence="3" id="KW-1185">Reference proteome</keyword>
<feature type="compositionally biased region" description="Basic and acidic residues" evidence="1">
    <location>
        <begin position="46"/>
        <end position="60"/>
    </location>
</feature>
<proteinExistence type="predicted"/>
<gene>
    <name evidence="2" type="ORF">SLS60_002637</name>
</gene>
<protein>
    <submittedName>
        <fullName evidence="2">Uncharacterized protein</fullName>
    </submittedName>
</protein>
<accession>A0ABR3RTM8</accession>
<feature type="compositionally biased region" description="Low complexity" evidence="1">
    <location>
        <begin position="248"/>
        <end position="261"/>
    </location>
</feature>
<feature type="compositionally biased region" description="Basic residues" evidence="1">
    <location>
        <begin position="66"/>
        <end position="77"/>
    </location>
</feature>
<feature type="region of interest" description="Disordered" evidence="1">
    <location>
        <begin position="27"/>
        <end position="82"/>
    </location>
</feature>
<name>A0ABR3RTM8_9PLEO</name>
<feature type="compositionally biased region" description="Polar residues" evidence="1">
    <location>
        <begin position="34"/>
        <end position="45"/>
    </location>
</feature>
<feature type="compositionally biased region" description="Polar residues" evidence="1">
    <location>
        <begin position="213"/>
        <end position="227"/>
    </location>
</feature>
<evidence type="ECO:0000313" key="2">
    <source>
        <dbReference type="EMBL" id="KAL1607702.1"/>
    </source>
</evidence>
<feature type="region of interest" description="Disordered" evidence="1">
    <location>
        <begin position="248"/>
        <end position="362"/>
    </location>
</feature>
<feature type="compositionally biased region" description="Basic and acidic residues" evidence="1">
    <location>
        <begin position="174"/>
        <end position="194"/>
    </location>
</feature>
<reference evidence="2 3" key="1">
    <citation type="submission" date="2024-02" db="EMBL/GenBank/DDBJ databases">
        <title>De novo assembly and annotation of 12 fungi associated with fruit tree decline syndrome in Ontario, Canada.</title>
        <authorList>
            <person name="Sulman M."/>
            <person name="Ellouze W."/>
            <person name="Ilyukhin E."/>
        </authorList>
    </citation>
    <scope>NUCLEOTIDE SEQUENCE [LARGE SCALE GENOMIC DNA]</scope>
    <source>
        <strain evidence="2 3">M42-189</strain>
    </source>
</reference>
<organism evidence="2 3">
    <name type="scientific">Paraconiothyrium brasiliense</name>
    <dbReference type="NCBI Taxonomy" id="300254"/>
    <lineage>
        <taxon>Eukaryota</taxon>
        <taxon>Fungi</taxon>
        <taxon>Dikarya</taxon>
        <taxon>Ascomycota</taxon>
        <taxon>Pezizomycotina</taxon>
        <taxon>Dothideomycetes</taxon>
        <taxon>Pleosporomycetidae</taxon>
        <taxon>Pleosporales</taxon>
        <taxon>Massarineae</taxon>
        <taxon>Didymosphaeriaceae</taxon>
        <taxon>Paraconiothyrium</taxon>
    </lineage>
</organism>
<feature type="compositionally biased region" description="Basic and acidic residues" evidence="1">
    <location>
        <begin position="327"/>
        <end position="339"/>
    </location>
</feature>
<feature type="compositionally biased region" description="Basic and acidic residues" evidence="1">
    <location>
        <begin position="353"/>
        <end position="362"/>
    </location>
</feature>
<comment type="caution">
    <text evidence="2">The sequence shown here is derived from an EMBL/GenBank/DDBJ whole genome shotgun (WGS) entry which is preliminary data.</text>
</comment>
<dbReference type="EMBL" id="JAKJXO020000003">
    <property type="protein sequence ID" value="KAL1607702.1"/>
    <property type="molecule type" value="Genomic_DNA"/>
</dbReference>
<feature type="region of interest" description="Disordered" evidence="1">
    <location>
        <begin position="140"/>
        <end position="227"/>
    </location>
</feature>
<evidence type="ECO:0000313" key="3">
    <source>
        <dbReference type="Proteomes" id="UP001521785"/>
    </source>
</evidence>